<dbReference type="EMBL" id="LT837803">
    <property type="protein sequence ID" value="SMB21077.1"/>
    <property type="molecule type" value="Genomic_DNA"/>
</dbReference>
<evidence type="ECO:0000256" key="1">
    <source>
        <dbReference type="HAMAP-Rule" id="MF_01411"/>
    </source>
</evidence>
<name>A0A7Z7HNE9_9PROT</name>
<keyword evidence="1" id="KW-0998">Cell outer membrane</keyword>
<gene>
    <name evidence="1 3" type="primary">lptD</name>
    <name evidence="3" type="ORF">SDENCHOL_10091</name>
</gene>
<feature type="signal peptide" evidence="1">
    <location>
        <begin position="1"/>
        <end position="31"/>
    </location>
</feature>
<keyword evidence="1" id="KW-0732">Signal</keyword>
<sequence precursor="true">MRFLRRGQAFRRLLLPLLVVTALGLHESARAAGSGVVRDRSLQISYEFGTPPVEGKDAPLPSFIEADRITGLNDVETVAEGNVSVRRADNVLTTDRLVYRQNDDEVEAIGNVELRQNEDVISGPHLRLKMADNIGFFEAPRYTIKRAPAGGASGPLTVGSGAAQRIDFEGKNHYRLSSATYSTCAPSDPAWFARASSIQLDYDTEVGDADDATLVFQDVPLLYSPWLTFSLNNKRKSGVLAPTIGTTSKSGFELSVPYYWNIASNMDATFTPRLMTKRGLALGSEFRYLDENYSGTLQADVLPDDRVAHRQRSSYSYNHSQNFGRGFTGSLDLNGVSDDTYFSDLSSRMTNIARNNLLRQGVFGYASTWWNASLMAQSYQTLQDPALPPMAIPYRRLPQLTLNANRADLPFDGHFGFRGEFVRFVHPNQIEGTRTILNPQFELPIQTAAFSLTPKLALHSTTYDLAGWNGKPGERLTRNVPLFSLDGSVVFERPLELAERSLTQTLEPRLYYLRVPTREQSRIPVFDSGLTDFNFAQIFSENRYSGDDRIGDANQLTAAVTSRLIDPETGAELLRGAIGQRFYFKDQLVTLPGETVRTTRTADFLAALSGEIAPRLTLDAGLQFNPHDDQVHRLSISGRYQPEPGKVLSAGYRYNRNQLTSLTSGDVRQIDIAGQWPLSINWSVVGRYNYSLEDHRVIESVGGLEYNADCWSSRVVLQRIATATGDSSTAFFIQLELNGFASVGSNPLDLLKRSIPGYGRSAQAAGAMP</sequence>
<dbReference type="GO" id="GO:1990351">
    <property type="term" value="C:transporter complex"/>
    <property type="evidence" value="ECO:0007669"/>
    <property type="project" value="TreeGrafter"/>
</dbReference>
<dbReference type="InterPro" id="IPR020889">
    <property type="entry name" value="LipoPS_assembly_LptD"/>
</dbReference>
<dbReference type="Proteomes" id="UP000242886">
    <property type="component" value="Chromosome SDENCHOL"/>
</dbReference>
<keyword evidence="4" id="KW-1185">Reference proteome</keyword>
<reference evidence="3" key="1">
    <citation type="submission" date="2017-03" db="EMBL/GenBank/DDBJ databases">
        <authorList>
            <consortium name="AG Boll"/>
        </authorList>
    </citation>
    <scope>NUCLEOTIDE SEQUENCE [LARGE SCALE GENOMIC DNA]</scope>
    <source>
        <strain evidence="3">Chol</strain>
    </source>
</reference>
<comment type="function">
    <text evidence="1">Together with LptE, is involved in the assembly of lipopolysaccharide (LPS) at the surface of the outer membrane.</text>
</comment>
<protein>
    <recommendedName>
        <fullName evidence="1">LPS-assembly protein LptD</fullName>
    </recommendedName>
</protein>
<dbReference type="InterPro" id="IPR007543">
    <property type="entry name" value="LptD_C"/>
</dbReference>
<evidence type="ECO:0000259" key="2">
    <source>
        <dbReference type="Pfam" id="PF04453"/>
    </source>
</evidence>
<dbReference type="InterPro" id="IPR050218">
    <property type="entry name" value="LptD"/>
</dbReference>
<dbReference type="PANTHER" id="PTHR30189">
    <property type="entry name" value="LPS-ASSEMBLY PROTEIN"/>
    <property type="match status" value="1"/>
</dbReference>
<evidence type="ECO:0000313" key="3">
    <source>
        <dbReference type="EMBL" id="SMB21077.1"/>
    </source>
</evidence>
<proteinExistence type="inferred from homology"/>
<dbReference type="GO" id="GO:0009279">
    <property type="term" value="C:cell outer membrane"/>
    <property type="evidence" value="ECO:0007669"/>
    <property type="project" value="UniProtKB-SubCell"/>
</dbReference>
<feature type="chain" id="PRO_5031635006" description="LPS-assembly protein LptD" evidence="1">
    <location>
        <begin position="32"/>
        <end position="769"/>
    </location>
</feature>
<comment type="caution">
    <text evidence="1">Lacks conserved residue(s) required for the propagation of feature annotation.</text>
</comment>
<dbReference type="AlphaFoldDB" id="A0A7Z7HNE9"/>
<evidence type="ECO:0000313" key="4">
    <source>
        <dbReference type="Proteomes" id="UP000242886"/>
    </source>
</evidence>
<dbReference type="GO" id="GO:0043165">
    <property type="term" value="P:Gram-negative-bacterium-type cell outer membrane assembly"/>
    <property type="evidence" value="ECO:0007669"/>
    <property type="project" value="UniProtKB-UniRule"/>
</dbReference>
<dbReference type="PANTHER" id="PTHR30189:SF1">
    <property type="entry name" value="LPS-ASSEMBLY PROTEIN LPTD"/>
    <property type="match status" value="1"/>
</dbReference>
<comment type="similarity">
    <text evidence="1">Belongs to the LptD family.</text>
</comment>
<dbReference type="Gene3D" id="2.60.450.10">
    <property type="entry name" value="Lipopolysaccharide (LPS) transport protein A like domain"/>
    <property type="match status" value="1"/>
</dbReference>
<dbReference type="Pfam" id="PF04453">
    <property type="entry name" value="LptD"/>
    <property type="match status" value="1"/>
</dbReference>
<feature type="domain" description="LptD C-terminal" evidence="2">
    <location>
        <begin position="311"/>
        <end position="682"/>
    </location>
</feature>
<dbReference type="GO" id="GO:0015920">
    <property type="term" value="P:lipopolysaccharide transport"/>
    <property type="evidence" value="ECO:0007669"/>
    <property type="project" value="InterPro"/>
</dbReference>
<accession>A0A7Z7HNE9</accession>
<dbReference type="HAMAP" id="MF_01411">
    <property type="entry name" value="LPS_assembly_LptD"/>
    <property type="match status" value="1"/>
</dbReference>
<comment type="subcellular location">
    <subcellularLocation>
        <location evidence="1">Cell outer membrane</location>
    </subcellularLocation>
</comment>
<comment type="subunit">
    <text evidence="1">Component of the lipopolysaccharide transport and assembly complex. Interacts with LptE and LptA.</text>
</comment>
<keyword evidence="1" id="KW-0472">Membrane</keyword>
<organism evidence="3 4">
    <name type="scientific">Sterolibacterium denitrificans</name>
    <dbReference type="NCBI Taxonomy" id="157592"/>
    <lineage>
        <taxon>Bacteria</taxon>
        <taxon>Pseudomonadati</taxon>
        <taxon>Pseudomonadota</taxon>
        <taxon>Betaproteobacteria</taxon>
        <taxon>Nitrosomonadales</taxon>
        <taxon>Sterolibacteriaceae</taxon>
        <taxon>Sterolibacterium</taxon>
    </lineage>
</organism>